<dbReference type="Proteomes" id="UP001374584">
    <property type="component" value="Unassembled WGS sequence"/>
</dbReference>
<proteinExistence type="predicted"/>
<evidence type="ECO:0000313" key="3">
    <source>
        <dbReference type="Proteomes" id="UP001374584"/>
    </source>
</evidence>
<name>A0AAN9QNW4_PHACN</name>
<feature type="domain" description="Transposase-associated" evidence="1">
    <location>
        <begin position="8"/>
        <end position="88"/>
    </location>
</feature>
<organism evidence="2 3">
    <name type="scientific">Phaseolus coccineus</name>
    <name type="common">Scarlet runner bean</name>
    <name type="synonym">Phaseolus multiflorus</name>
    <dbReference type="NCBI Taxonomy" id="3886"/>
    <lineage>
        <taxon>Eukaryota</taxon>
        <taxon>Viridiplantae</taxon>
        <taxon>Streptophyta</taxon>
        <taxon>Embryophyta</taxon>
        <taxon>Tracheophyta</taxon>
        <taxon>Spermatophyta</taxon>
        <taxon>Magnoliopsida</taxon>
        <taxon>eudicotyledons</taxon>
        <taxon>Gunneridae</taxon>
        <taxon>Pentapetalae</taxon>
        <taxon>rosids</taxon>
        <taxon>fabids</taxon>
        <taxon>Fabales</taxon>
        <taxon>Fabaceae</taxon>
        <taxon>Papilionoideae</taxon>
        <taxon>50 kb inversion clade</taxon>
        <taxon>NPAAA clade</taxon>
        <taxon>indigoferoid/millettioid clade</taxon>
        <taxon>Phaseoleae</taxon>
        <taxon>Phaseolus</taxon>
    </lineage>
</organism>
<accession>A0AAN9QNW4</accession>
<comment type="caution">
    <text evidence="2">The sequence shown here is derived from an EMBL/GenBank/DDBJ whole genome shotgun (WGS) entry which is preliminary data.</text>
</comment>
<evidence type="ECO:0000259" key="1">
    <source>
        <dbReference type="Pfam" id="PF13963"/>
    </source>
</evidence>
<reference evidence="2 3" key="1">
    <citation type="submission" date="2024-01" db="EMBL/GenBank/DDBJ databases">
        <title>The genomes of 5 underutilized Papilionoideae crops provide insights into root nodulation and disease resistanc.</title>
        <authorList>
            <person name="Jiang F."/>
        </authorList>
    </citation>
    <scope>NUCLEOTIDE SEQUENCE [LARGE SCALE GENOMIC DNA]</scope>
    <source>
        <strain evidence="2">JINMINGXINNONG_FW02</strain>
        <tissue evidence="2">Leaves</tissue>
    </source>
</reference>
<evidence type="ECO:0000313" key="2">
    <source>
        <dbReference type="EMBL" id="KAK7342649.1"/>
    </source>
</evidence>
<sequence>MEWFHVNRSWMYDRCYIGRGGLKESFVNGVEEFVIKACQQQSYLNERKLRCPCDKCQCTKIYPIEMVKLHLYKTGFMYDYHVWIHHGEQVPHVNDNDDHVRVSSSDVHVDESEQFVAMQDMVYDALGQHETFEPSNFNNREEPPNEEAQRFYDLLLEANEPLFEGAVDSKLSMCMKLLACKSNWNVPNQCLDFITTMLSDATPIKEGLPKSYYDAKRIDCCVKGCMLFYDNEYGKNDGRLL</sequence>
<gene>
    <name evidence="2" type="ORF">VNO80_25605</name>
</gene>
<keyword evidence="3" id="KW-1185">Reference proteome</keyword>
<dbReference type="Pfam" id="PF13963">
    <property type="entry name" value="Transpos_assoc"/>
    <property type="match status" value="1"/>
</dbReference>
<protein>
    <recommendedName>
        <fullName evidence="1">Transposase-associated domain-containing protein</fullName>
    </recommendedName>
</protein>
<dbReference type="AlphaFoldDB" id="A0AAN9QNW4"/>
<dbReference type="InterPro" id="IPR029480">
    <property type="entry name" value="Transpos_assoc"/>
</dbReference>
<dbReference type="EMBL" id="JAYMYR010000009">
    <property type="protein sequence ID" value="KAK7342649.1"/>
    <property type="molecule type" value="Genomic_DNA"/>
</dbReference>